<evidence type="ECO:0000313" key="1">
    <source>
        <dbReference type="EMBL" id="KAA2235260.1"/>
    </source>
</evidence>
<reference evidence="1 2" key="2">
    <citation type="submission" date="2019-09" db="EMBL/GenBank/DDBJ databases">
        <authorList>
            <person name="Jin C."/>
        </authorList>
    </citation>
    <scope>NUCLEOTIDE SEQUENCE [LARGE SCALE GENOMIC DNA]</scope>
    <source>
        <strain evidence="1 2">BN140002</strain>
    </source>
</reference>
<dbReference type="Proteomes" id="UP000323142">
    <property type="component" value="Unassembled WGS sequence"/>
</dbReference>
<keyword evidence="2" id="KW-1185">Reference proteome</keyword>
<name>A0A5B2V9Y8_9HYPH</name>
<comment type="caution">
    <text evidence="1">The sequence shown here is derived from an EMBL/GenBank/DDBJ whole genome shotgun (WGS) entry which is preliminary data.</text>
</comment>
<dbReference type="EMBL" id="VUOA01000037">
    <property type="protein sequence ID" value="KAA2235260.1"/>
    <property type="molecule type" value="Genomic_DNA"/>
</dbReference>
<dbReference type="AlphaFoldDB" id="A0A5B2V9Y8"/>
<reference evidence="1 2" key="1">
    <citation type="submission" date="2019-09" db="EMBL/GenBank/DDBJ databases">
        <title>Salinarimonas rosea gen. nov., sp. nov., a new member of the a-2 subgroup of the Proteobacteria.</title>
        <authorList>
            <person name="Liu J."/>
        </authorList>
    </citation>
    <scope>NUCLEOTIDE SEQUENCE [LARGE SCALE GENOMIC DNA]</scope>
    <source>
        <strain evidence="1 2">BN140002</strain>
    </source>
</reference>
<gene>
    <name evidence="1" type="ORF">F0L46_21190</name>
</gene>
<sequence length="141" mass="14870">MADRVIEVLVPGPQGRPGLPGGISQEQIDAIVAAAQAPLIAQIERLQPGGLDVAWPRNSALFLLLGAAGIPDPDLSALGEGACAFDAPVNTPVYLLTLGAWYHRDNGSDGTVLQQEFSLMLRTRWKVLEGSNDRSGTSAHC</sequence>
<organism evidence="1 2">
    <name type="scientific">Salinarimonas soli</name>
    <dbReference type="NCBI Taxonomy" id="1638099"/>
    <lineage>
        <taxon>Bacteria</taxon>
        <taxon>Pseudomonadati</taxon>
        <taxon>Pseudomonadota</taxon>
        <taxon>Alphaproteobacteria</taxon>
        <taxon>Hyphomicrobiales</taxon>
        <taxon>Salinarimonadaceae</taxon>
        <taxon>Salinarimonas</taxon>
    </lineage>
</organism>
<dbReference type="RefSeq" id="WP_149821312.1">
    <property type="nucleotide sequence ID" value="NZ_VUOA01000037.1"/>
</dbReference>
<evidence type="ECO:0000313" key="2">
    <source>
        <dbReference type="Proteomes" id="UP000323142"/>
    </source>
</evidence>
<accession>A0A5B2V9Y8</accession>
<protein>
    <submittedName>
        <fullName evidence="1">Uncharacterized protein</fullName>
    </submittedName>
</protein>
<proteinExistence type="predicted"/>